<reference evidence="7 8" key="1">
    <citation type="journal article" date="2014" name="Genome Biol. Evol.">
        <title>The secreted proteins of Achlya hypogyna and Thraustotheca clavata identify the ancestral oomycete secretome and reveal gene acquisitions by horizontal gene transfer.</title>
        <authorList>
            <person name="Misner I."/>
            <person name="Blouin N."/>
            <person name="Leonard G."/>
            <person name="Richards T.A."/>
            <person name="Lane C.E."/>
        </authorList>
    </citation>
    <scope>NUCLEOTIDE SEQUENCE [LARGE SCALE GENOMIC DNA]</scope>
    <source>
        <strain evidence="7 8">ATCC 48635</strain>
    </source>
</reference>
<dbReference type="PANTHER" id="PTHR43310">
    <property type="entry name" value="SULFATE TRANSPORTER YBAR-RELATED"/>
    <property type="match status" value="1"/>
</dbReference>
<dbReference type="AlphaFoldDB" id="A0A1V9Z4Y3"/>
<dbReference type="InterPro" id="IPR052706">
    <property type="entry name" value="Membrane-Transporter-like"/>
</dbReference>
<feature type="transmembrane region" description="Helical" evidence="5">
    <location>
        <begin position="94"/>
        <end position="115"/>
    </location>
</feature>
<keyword evidence="3 5" id="KW-1133">Transmembrane helix</keyword>
<dbReference type="OrthoDB" id="288203at2759"/>
<evidence type="ECO:0000256" key="4">
    <source>
        <dbReference type="ARBA" id="ARBA00023136"/>
    </source>
</evidence>
<organism evidence="7 8">
    <name type="scientific">Achlya hypogyna</name>
    <name type="common">Oomycete</name>
    <name type="synonym">Protoachlya hypogyna</name>
    <dbReference type="NCBI Taxonomy" id="1202772"/>
    <lineage>
        <taxon>Eukaryota</taxon>
        <taxon>Sar</taxon>
        <taxon>Stramenopiles</taxon>
        <taxon>Oomycota</taxon>
        <taxon>Saprolegniomycetes</taxon>
        <taxon>Saprolegniales</taxon>
        <taxon>Achlyaceae</taxon>
        <taxon>Achlya</taxon>
    </lineage>
</organism>
<dbReference type="STRING" id="1202772.A0A1V9Z4Y3"/>
<feature type="transmembrane region" description="Helical" evidence="5">
    <location>
        <begin position="281"/>
        <end position="299"/>
    </location>
</feature>
<keyword evidence="2 5" id="KW-0812">Transmembrane</keyword>
<feature type="transmembrane region" description="Helical" evidence="5">
    <location>
        <begin position="173"/>
        <end position="193"/>
    </location>
</feature>
<dbReference type="PANTHER" id="PTHR43310:SF1">
    <property type="entry name" value="SULFATE TRANSPORTER YBAR-RELATED"/>
    <property type="match status" value="1"/>
</dbReference>
<feature type="domain" description="STAS" evidence="6">
    <location>
        <begin position="522"/>
        <end position="586"/>
    </location>
</feature>
<accession>A0A1V9Z4Y3</accession>
<dbReference type="Proteomes" id="UP000243579">
    <property type="component" value="Unassembled WGS sequence"/>
</dbReference>
<dbReference type="InterPro" id="IPR011547">
    <property type="entry name" value="SLC26A/SulP_dom"/>
</dbReference>
<feature type="transmembrane region" description="Helical" evidence="5">
    <location>
        <begin position="437"/>
        <end position="458"/>
    </location>
</feature>
<dbReference type="Gene3D" id="3.30.750.24">
    <property type="entry name" value="STAS domain"/>
    <property type="match status" value="1"/>
</dbReference>
<dbReference type="InterPro" id="IPR036513">
    <property type="entry name" value="STAS_dom_sf"/>
</dbReference>
<evidence type="ECO:0000256" key="1">
    <source>
        <dbReference type="ARBA" id="ARBA00004141"/>
    </source>
</evidence>
<dbReference type="GO" id="GO:0016020">
    <property type="term" value="C:membrane"/>
    <property type="evidence" value="ECO:0007669"/>
    <property type="project" value="UniProtKB-SubCell"/>
</dbReference>
<gene>
    <name evidence="7" type="ORF">ACHHYP_20115</name>
</gene>
<sequence>MASEAHLPALHQRVSTSISSTAAPDYVQVAANGDASFLQALRATAAHGGNRLRSAALRCRPSSAKPEALRGLPASLSASTRYYWANKTVFQREVLCGIAATLLQVPETVAFSYVANLDPVTGLYATGFFGIVVGLFGGVPATIAGAAGALGVVMPTITSGTGALAALPYADRVAHLFVAVFLAGVFQLVFGLLDLSRLFALIPRTAHIGFLNGLALMMLLSQKTTFQRCTSPELLFGACEQAGLLAWMEPSAPSTWMTLATVVITIVVMVYFPKVPVVGRFVPPTLVVAVVGVGLEFGINRPLLGYDVRTIGDTSKLAGALPTWHLPAFGAVADWPLVLSVAGSLAAVGLFESLMTLQAIVDLTKAPLSLAACRAECLAQGVGNVVCGLFQGMGGCSMIGQSTGNVLNGGRHRVSGVVCGLVTFAILLFASPVVERVPVACLTGILVVIIAHTFHWPSLRLLWYLPAADAAAIVLVTALAAAINLAVAVIAGVVWQALVTAWSSRDDVQATVRVECVDGTAVTVYELRGTLVFSSVARFRGLLHVANDLSVVVLDVGRCRLVDFSAVAALKEAAHRYRDAGKRLLLRHLDAHATDLLLQHDYGWEVVAADLGLAMDKCVDMNVRDINSPVAAYGQLHDV</sequence>
<evidence type="ECO:0000259" key="6">
    <source>
        <dbReference type="PROSITE" id="PS50801"/>
    </source>
</evidence>
<evidence type="ECO:0000256" key="2">
    <source>
        <dbReference type="ARBA" id="ARBA00022692"/>
    </source>
</evidence>
<evidence type="ECO:0000256" key="5">
    <source>
        <dbReference type="SAM" id="Phobius"/>
    </source>
</evidence>
<name>A0A1V9Z4Y3_ACHHY</name>
<keyword evidence="8" id="KW-1185">Reference proteome</keyword>
<dbReference type="CDD" id="cd07042">
    <property type="entry name" value="STAS_SulP_like_sulfate_transporter"/>
    <property type="match status" value="1"/>
</dbReference>
<dbReference type="SUPFAM" id="SSF52091">
    <property type="entry name" value="SpoIIaa-like"/>
    <property type="match status" value="1"/>
</dbReference>
<dbReference type="InterPro" id="IPR002645">
    <property type="entry name" value="STAS_dom"/>
</dbReference>
<dbReference type="Pfam" id="PF01740">
    <property type="entry name" value="STAS"/>
    <property type="match status" value="1"/>
</dbReference>
<dbReference type="EMBL" id="JNBR01000432">
    <property type="protein sequence ID" value="OQR93045.1"/>
    <property type="molecule type" value="Genomic_DNA"/>
</dbReference>
<comment type="caution">
    <text evidence="7">The sequence shown here is derived from an EMBL/GenBank/DDBJ whole genome shotgun (WGS) entry which is preliminary data.</text>
</comment>
<evidence type="ECO:0000313" key="7">
    <source>
        <dbReference type="EMBL" id="OQR93045.1"/>
    </source>
</evidence>
<dbReference type="Pfam" id="PF00916">
    <property type="entry name" value="Sulfate_transp"/>
    <property type="match status" value="1"/>
</dbReference>
<protein>
    <submittedName>
        <fullName evidence="7">Sulfate Permease (SulP) Family</fullName>
    </submittedName>
</protein>
<comment type="subcellular location">
    <subcellularLocation>
        <location evidence="1">Membrane</location>
        <topology evidence="1">Multi-pass membrane protein</topology>
    </subcellularLocation>
</comment>
<feature type="transmembrane region" description="Helical" evidence="5">
    <location>
        <begin position="337"/>
        <end position="361"/>
    </location>
</feature>
<keyword evidence="4 5" id="KW-0472">Membrane</keyword>
<evidence type="ECO:0000313" key="8">
    <source>
        <dbReference type="Proteomes" id="UP000243579"/>
    </source>
</evidence>
<feature type="transmembrane region" description="Helical" evidence="5">
    <location>
        <begin position="412"/>
        <end position="430"/>
    </location>
</feature>
<evidence type="ECO:0000256" key="3">
    <source>
        <dbReference type="ARBA" id="ARBA00022989"/>
    </source>
</evidence>
<feature type="transmembrane region" description="Helical" evidence="5">
    <location>
        <begin position="470"/>
        <end position="495"/>
    </location>
</feature>
<feature type="transmembrane region" description="Helical" evidence="5">
    <location>
        <begin position="254"/>
        <end position="272"/>
    </location>
</feature>
<dbReference type="PROSITE" id="PS50801">
    <property type="entry name" value="STAS"/>
    <property type="match status" value="1"/>
</dbReference>
<proteinExistence type="predicted"/>
<feature type="transmembrane region" description="Helical" evidence="5">
    <location>
        <begin position="382"/>
        <end position="400"/>
    </location>
</feature>